<gene>
    <name evidence="2" type="ORF">QVD17_01227</name>
</gene>
<reference evidence="2" key="1">
    <citation type="journal article" date="2023" name="bioRxiv">
        <title>Improved chromosome-level genome assembly for marigold (Tagetes erecta).</title>
        <authorList>
            <person name="Jiang F."/>
            <person name="Yuan L."/>
            <person name="Wang S."/>
            <person name="Wang H."/>
            <person name="Xu D."/>
            <person name="Wang A."/>
            <person name="Fan W."/>
        </authorList>
    </citation>
    <scope>NUCLEOTIDE SEQUENCE</scope>
    <source>
        <strain evidence="2">WSJ</strain>
        <tissue evidence="2">Leaf</tissue>
    </source>
</reference>
<comment type="caution">
    <text evidence="2">The sequence shown here is derived from an EMBL/GenBank/DDBJ whole genome shotgun (WGS) entry which is preliminary data.</text>
</comment>
<protein>
    <submittedName>
        <fullName evidence="2">Uncharacterized protein</fullName>
    </submittedName>
</protein>
<sequence length="135" mass="14957">MNHIKRSSTSKKCNIHPKHQQSSGICSLCLRERLLRISRSSSRVITCASSSSSSSSVSSISSVSSSSGDLSHMASPMHDDYRKGHLSILKSKLNKSKSIAFASERIMEDDTKKKGGFWSKLVHSRTMREKLTTRV</sequence>
<dbReference type="Pfam" id="PF05340">
    <property type="entry name" value="DUF740"/>
    <property type="match status" value="1"/>
</dbReference>
<dbReference type="EMBL" id="JAUHHV010000001">
    <property type="protein sequence ID" value="KAK1435464.1"/>
    <property type="molecule type" value="Genomic_DNA"/>
</dbReference>
<accession>A0AAD8L4K8</accession>
<keyword evidence="3" id="KW-1185">Reference proteome</keyword>
<dbReference type="InterPro" id="IPR008004">
    <property type="entry name" value="OCTOPUS-like"/>
</dbReference>
<dbReference type="Proteomes" id="UP001229421">
    <property type="component" value="Unassembled WGS sequence"/>
</dbReference>
<evidence type="ECO:0000256" key="1">
    <source>
        <dbReference type="SAM" id="MobiDB-lite"/>
    </source>
</evidence>
<dbReference type="PANTHER" id="PTHR34046:SF7">
    <property type="entry name" value="DUF740 FAMILY PROTEIN"/>
    <property type="match status" value="1"/>
</dbReference>
<proteinExistence type="predicted"/>
<evidence type="ECO:0000313" key="2">
    <source>
        <dbReference type="EMBL" id="KAK1435464.1"/>
    </source>
</evidence>
<organism evidence="2 3">
    <name type="scientific">Tagetes erecta</name>
    <name type="common">African marigold</name>
    <dbReference type="NCBI Taxonomy" id="13708"/>
    <lineage>
        <taxon>Eukaryota</taxon>
        <taxon>Viridiplantae</taxon>
        <taxon>Streptophyta</taxon>
        <taxon>Embryophyta</taxon>
        <taxon>Tracheophyta</taxon>
        <taxon>Spermatophyta</taxon>
        <taxon>Magnoliopsida</taxon>
        <taxon>eudicotyledons</taxon>
        <taxon>Gunneridae</taxon>
        <taxon>Pentapetalae</taxon>
        <taxon>asterids</taxon>
        <taxon>campanulids</taxon>
        <taxon>Asterales</taxon>
        <taxon>Asteraceae</taxon>
        <taxon>Asteroideae</taxon>
        <taxon>Heliantheae alliance</taxon>
        <taxon>Tageteae</taxon>
        <taxon>Tagetes</taxon>
    </lineage>
</organism>
<dbReference type="PANTHER" id="PTHR34046">
    <property type="entry name" value="OS06G0218800 PROTEIN"/>
    <property type="match status" value="1"/>
</dbReference>
<name>A0AAD8L4K8_TARER</name>
<feature type="region of interest" description="Disordered" evidence="1">
    <location>
        <begin position="48"/>
        <end position="78"/>
    </location>
</feature>
<feature type="compositionally biased region" description="Low complexity" evidence="1">
    <location>
        <begin position="48"/>
        <end position="67"/>
    </location>
</feature>
<evidence type="ECO:0000313" key="3">
    <source>
        <dbReference type="Proteomes" id="UP001229421"/>
    </source>
</evidence>
<dbReference type="AlphaFoldDB" id="A0AAD8L4K8"/>